<gene>
    <name evidence="2" type="primary">Contig17740.g18865</name>
    <name evidence="2" type="ORF">STYLEM_7055</name>
</gene>
<protein>
    <submittedName>
        <fullName evidence="2">Uncharacterized protein</fullName>
    </submittedName>
</protein>
<keyword evidence="3" id="KW-1185">Reference proteome</keyword>
<feature type="region of interest" description="Disordered" evidence="1">
    <location>
        <begin position="1"/>
        <end position="27"/>
    </location>
</feature>
<sequence>MQPHQQRQQSTSESRKPPFRLKHKSPLNIPVASLSQLGYLDEESQYQVQSPIYNNELSELNKGSPLANRQTNLNVINENSVRINILPKKEESQTIQNSLQQQSDYGQLNIKMPYKKQETIQQLNMMHRNLIDSIMSRTGKKRNSTQMELATSNQLTSRRESINKTDRNNQQSSSIFIDQKALMTQ</sequence>
<dbReference type="Proteomes" id="UP000039865">
    <property type="component" value="Unassembled WGS sequence"/>
</dbReference>
<feature type="compositionally biased region" description="Polar residues" evidence="1">
    <location>
        <begin position="1"/>
        <end position="12"/>
    </location>
</feature>
<feature type="compositionally biased region" description="Basic and acidic residues" evidence="1">
    <location>
        <begin position="157"/>
        <end position="167"/>
    </location>
</feature>
<accession>A0A078A759</accession>
<dbReference type="InParanoid" id="A0A078A759"/>
<feature type="compositionally biased region" description="Polar residues" evidence="1">
    <location>
        <begin position="144"/>
        <end position="156"/>
    </location>
</feature>
<name>A0A078A759_STYLE</name>
<organism evidence="2 3">
    <name type="scientific">Stylonychia lemnae</name>
    <name type="common">Ciliate</name>
    <dbReference type="NCBI Taxonomy" id="5949"/>
    <lineage>
        <taxon>Eukaryota</taxon>
        <taxon>Sar</taxon>
        <taxon>Alveolata</taxon>
        <taxon>Ciliophora</taxon>
        <taxon>Intramacronucleata</taxon>
        <taxon>Spirotrichea</taxon>
        <taxon>Stichotrichia</taxon>
        <taxon>Sporadotrichida</taxon>
        <taxon>Oxytrichidae</taxon>
        <taxon>Stylonychinae</taxon>
        <taxon>Stylonychia</taxon>
    </lineage>
</organism>
<evidence type="ECO:0000313" key="3">
    <source>
        <dbReference type="Proteomes" id="UP000039865"/>
    </source>
</evidence>
<dbReference type="AlphaFoldDB" id="A0A078A759"/>
<reference evidence="2 3" key="1">
    <citation type="submission" date="2014-06" db="EMBL/GenBank/DDBJ databases">
        <authorList>
            <person name="Swart Estienne"/>
        </authorList>
    </citation>
    <scope>NUCLEOTIDE SEQUENCE [LARGE SCALE GENOMIC DNA]</scope>
    <source>
        <strain evidence="2 3">130c</strain>
    </source>
</reference>
<evidence type="ECO:0000256" key="1">
    <source>
        <dbReference type="SAM" id="MobiDB-lite"/>
    </source>
</evidence>
<dbReference type="EMBL" id="CCKQ01006764">
    <property type="protein sequence ID" value="CDW78084.1"/>
    <property type="molecule type" value="Genomic_DNA"/>
</dbReference>
<feature type="compositionally biased region" description="Polar residues" evidence="1">
    <location>
        <begin position="168"/>
        <end position="185"/>
    </location>
</feature>
<evidence type="ECO:0000313" key="2">
    <source>
        <dbReference type="EMBL" id="CDW78084.1"/>
    </source>
</evidence>
<proteinExistence type="predicted"/>
<feature type="region of interest" description="Disordered" evidence="1">
    <location>
        <begin position="138"/>
        <end position="185"/>
    </location>
</feature>